<keyword evidence="3" id="KW-1185">Reference proteome</keyword>
<evidence type="ECO:0000313" key="3">
    <source>
        <dbReference type="Proteomes" id="UP000244077"/>
    </source>
</evidence>
<comment type="caution">
    <text evidence="2">The sequence shown here is derived from an EMBL/GenBank/DDBJ whole genome shotgun (WGS) entry which is preliminary data.</text>
</comment>
<evidence type="ECO:0000313" key="2">
    <source>
        <dbReference type="EMBL" id="PTQ68355.1"/>
    </source>
</evidence>
<protein>
    <recommendedName>
        <fullName evidence="4">Cellulase (Glycosyl hydrolase family 5)</fullName>
    </recommendedName>
</protein>
<organism evidence="2 3">
    <name type="scientific">Celeribacter persicus</name>
    <dbReference type="NCBI Taxonomy" id="1651082"/>
    <lineage>
        <taxon>Bacteria</taxon>
        <taxon>Pseudomonadati</taxon>
        <taxon>Pseudomonadota</taxon>
        <taxon>Alphaproteobacteria</taxon>
        <taxon>Rhodobacterales</taxon>
        <taxon>Roseobacteraceae</taxon>
        <taxon>Celeribacter</taxon>
    </lineage>
</organism>
<sequence>MKRPIALILVGLVTLALAVMAAGAGYERLQTRQTEYLYIADALTPQPEKADLVVWEEARVPLDRPVTSGDEKRVGQALAEAWQAVALSQARGETALLSVRLTGVAQGRAEIAAAQAQEHNTRMVVLSQRAWPLFFHRDGSVFQAEVEMEVARYALSDDGLAHFSVTTDRGIATLMNESNGWRLFSYERRAAEPMETEGSGWSGEIRGVNYYPAKTPWRAFWPGFDVDVIAKDFAQIAGMGANSVRVFLPRDVFVAPEGAGENLRHLSMLLDLARLHGLSVVPTLFDMRGGYGAQTWAEDVLYLERVLPVLNASGAVSFVDLKNEADLDFALHGAGEVEAWLRSITAVARRIAPDLALTVGWAKAESAAIMADQFDLVSYHDYAPVEGARERLAAVQVQVGDKPVVITEIGVSSYNAVFGFPGSERGQAKMLEARLAALSEAQGVMLWTLHDFPNVDVQAVGAKPWVRRQQSAFGLIREDGTEKPAAEVVRKAFGAFSRG</sequence>
<feature type="signal peptide" evidence="1">
    <location>
        <begin position="1"/>
        <end position="21"/>
    </location>
</feature>
<dbReference type="AlphaFoldDB" id="A0A2T5H9V0"/>
<accession>A0A2T5H9V0</accession>
<dbReference type="RefSeq" id="WP_107817620.1">
    <property type="nucleotide sequence ID" value="NZ_QAOH01000015.1"/>
</dbReference>
<dbReference type="EMBL" id="QAOH01000015">
    <property type="protein sequence ID" value="PTQ68355.1"/>
    <property type="molecule type" value="Genomic_DNA"/>
</dbReference>
<dbReference type="SUPFAM" id="SSF51445">
    <property type="entry name" value="(Trans)glycosidases"/>
    <property type="match status" value="1"/>
</dbReference>
<evidence type="ECO:0000256" key="1">
    <source>
        <dbReference type="SAM" id="SignalP"/>
    </source>
</evidence>
<feature type="chain" id="PRO_5015549027" description="Cellulase (Glycosyl hydrolase family 5)" evidence="1">
    <location>
        <begin position="22"/>
        <end position="499"/>
    </location>
</feature>
<evidence type="ECO:0008006" key="4">
    <source>
        <dbReference type="Google" id="ProtNLM"/>
    </source>
</evidence>
<reference evidence="2 3" key="1">
    <citation type="submission" date="2018-04" db="EMBL/GenBank/DDBJ databases">
        <title>Genomic Encyclopedia of Archaeal and Bacterial Type Strains, Phase II (KMG-II): from individual species to whole genera.</title>
        <authorList>
            <person name="Goeker M."/>
        </authorList>
    </citation>
    <scope>NUCLEOTIDE SEQUENCE [LARGE SCALE GENOMIC DNA]</scope>
    <source>
        <strain evidence="2 3">DSM 100434</strain>
    </source>
</reference>
<dbReference type="Proteomes" id="UP000244077">
    <property type="component" value="Unassembled WGS sequence"/>
</dbReference>
<proteinExistence type="predicted"/>
<dbReference type="OrthoDB" id="9801493at2"/>
<keyword evidence="1" id="KW-0732">Signal</keyword>
<gene>
    <name evidence="2" type="ORF">C8N42_11567</name>
</gene>
<name>A0A2T5H9V0_9RHOB</name>
<dbReference type="InterPro" id="IPR017853">
    <property type="entry name" value="GH"/>
</dbReference>
<dbReference type="Gene3D" id="3.20.20.80">
    <property type="entry name" value="Glycosidases"/>
    <property type="match status" value="1"/>
</dbReference>